<protein>
    <submittedName>
        <fullName evidence="1">Uncharacterized protein</fullName>
    </submittedName>
</protein>
<dbReference type="Proteomes" id="UP000076798">
    <property type="component" value="Unassembled WGS sequence"/>
</dbReference>
<gene>
    <name evidence="1" type="ORF">SISSUDRAFT_533851</name>
</gene>
<dbReference type="EMBL" id="KV428325">
    <property type="protein sequence ID" value="KZT32503.1"/>
    <property type="molecule type" value="Genomic_DNA"/>
</dbReference>
<name>A0A165XSQ9_9AGAM</name>
<organism evidence="1 2">
    <name type="scientific">Sistotremastrum suecicum HHB10207 ss-3</name>
    <dbReference type="NCBI Taxonomy" id="1314776"/>
    <lineage>
        <taxon>Eukaryota</taxon>
        <taxon>Fungi</taxon>
        <taxon>Dikarya</taxon>
        <taxon>Basidiomycota</taxon>
        <taxon>Agaricomycotina</taxon>
        <taxon>Agaricomycetes</taxon>
        <taxon>Sistotremastrales</taxon>
        <taxon>Sistotremastraceae</taxon>
        <taxon>Sistotremastrum</taxon>
    </lineage>
</organism>
<accession>A0A165XSQ9</accession>
<sequence length="102" mass="11149">MNVSSFSLFLSTETNDIPVFRLATRPRSIDPRNDVLPLSLPLHNPPCHRIPLHATPPPPSQTLMSHSHLRAGRALVSGMKCVGSAQHSSLCHSACSSMVSRW</sequence>
<proteinExistence type="predicted"/>
<dbReference type="AlphaFoldDB" id="A0A165XSQ9"/>
<evidence type="ECO:0000313" key="2">
    <source>
        <dbReference type="Proteomes" id="UP000076798"/>
    </source>
</evidence>
<evidence type="ECO:0000313" key="1">
    <source>
        <dbReference type="EMBL" id="KZT32503.1"/>
    </source>
</evidence>
<reference evidence="1 2" key="1">
    <citation type="journal article" date="2016" name="Mol. Biol. Evol.">
        <title>Comparative Genomics of Early-Diverging Mushroom-Forming Fungi Provides Insights into the Origins of Lignocellulose Decay Capabilities.</title>
        <authorList>
            <person name="Nagy L.G."/>
            <person name="Riley R."/>
            <person name="Tritt A."/>
            <person name="Adam C."/>
            <person name="Daum C."/>
            <person name="Floudas D."/>
            <person name="Sun H."/>
            <person name="Yadav J.S."/>
            <person name="Pangilinan J."/>
            <person name="Larsson K.H."/>
            <person name="Matsuura K."/>
            <person name="Barry K."/>
            <person name="Labutti K."/>
            <person name="Kuo R."/>
            <person name="Ohm R.A."/>
            <person name="Bhattacharya S.S."/>
            <person name="Shirouzu T."/>
            <person name="Yoshinaga Y."/>
            <person name="Martin F.M."/>
            <person name="Grigoriev I.V."/>
            <person name="Hibbett D.S."/>
        </authorList>
    </citation>
    <scope>NUCLEOTIDE SEQUENCE [LARGE SCALE GENOMIC DNA]</scope>
    <source>
        <strain evidence="1 2">HHB10207 ss-3</strain>
    </source>
</reference>
<keyword evidence="2" id="KW-1185">Reference proteome</keyword>